<protein>
    <submittedName>
        <fullName evidence="2">Uncharacterized protein</fullName>
    </submittedName>
</protein>
<feature type="transmembrane region" description="Helical" evidence="1">
    <location>
        <begin position="28"/>
        <end position="53"/>
    </location>
</feature>
<dbReference type="AlphaFoldDB" id="A0A151WRU1"/>
<name>A0A151WRU1_9HYME</name>
<organism evidence="2 3">
    <name type="scientific">Mycetomoellerius zeteki</name>
    <dbReference type="NCBI Taxonomy" id="64791"/>
    <lineage>
        <taxon>Eukaryota</taxon>
        <taxon>Metazoa</taxon>
        <taxon>Ecdysozoa</taxon>
        <taxon>Arthropoda</taxon>
        <taxon>Hexapoda</taxon>
        <taxon>Insecta</taxon>
        <taxon>Pterygota</taxon>
        <taxon>Neoptera</taxon>
        <taxon>Endopterygota</taxon>
        <taxon>Hymenoptera</taxon>
        <taxon>Apocrita</taxon>
        <taxon>Aculeata</taxon>
        <taxon>Formicoidea</taxon>
        <taxon>Formicidae</taxon>
        <taxon>Myrmicinae</taxon>
        <taxon>Mycetomoellerius</taxon>
    </lineage>
</organism>
<accession>A0A151WRU1</accession>
<evidence type="ECO:0000313" key="2">
    <source>
        <dbReference type="EMBL" id="KYQ50564.1"/>
    </source>
</evidence>
<reference evidence="2 3" key="1">
    <citation type="submission" date="2015-09" db="EMBL/GenBank/DDBJ databases">
        <title>Trachymyrmex zeteki WGS genome.</title>
        <authorList>
            <person name="Nygaard S."/>
            <person name="Hu H."/>
            <person name="Boomsma J."/>
            <person name="Zhang G."/>
        </authorList>
    </citation>
    <scope>NUCLEOTIDE SEQUENCE [LARGE SCALE GENOMIC DNA]</scope>
    <source>
        <strain evidence="2">Tzet28-1</strain>
        <tissue evidence="2">Whole body</tissue>
    </source>
</reference>
<keyword evidence="1" id="KW-0472">Membrane</keyword>
<keyword evidence="1" id="KW-1133">Transmembrane helix</keyword>
<proteinExistence type="predicted"/>
<dbReference type="EMBL" id="KQ982802">
    <property type="protein sequence ID" value="KYQ50564.1"/>
    <property type="molecule type" value="Genomic_DNA"/>
</dbReference>
<feature type="transmembrane region" description="Helical" evidence="1">
    <location>
        <begin position="73"/>
        <end position="92"/>
    </location>
</feature>
<keyword evidence="3" id="KW-1185">Reference proteome</keyword>
<sequence length="144" mass="17321">MCLHELSIVDDTLEALGSSKEYQRLRNWIIRMMIGWIVYGFFLLLIDYLLYVYTFRRNINNIFTICLPFVMNYSVFVNTLSVLIWGTIIGYTSSKFHQINDRLYVLCSDFFENDPDYERRNRSISVRQQITGVKDRKNYIWIIM</sequence>
<evidence type="ECO:0000313" key="3">
    <source>
        <dbReference type="Proteomes" id="UP000075809"/>
    </source>
</evidence>
<gene>
    <name evidence="2" type="ORF">ALC60_10349</name>
</gene>
<keyword evidence="1" id="KW-0812">Transmembrane</keyword>
<evidence type="ECO:0000256" key="1">
    <source>
        <dbReference type="SAM" id="Phobius"/>
    </source>
</evidence>
<dbReference type="Proteomes" id="UP000075809">
    <property type="component" value="Unassembled WGS sequence"/>
</dbReference>